<dbReference type="InterPro" id="IPR025528">
    <property type="entry name" value="BrnA_antitoxin"/>
</dbReference>
<gene>
    <name evidence="1" type="ORF">HZA66_05365</name>
</gene>
<sequence length="106" mass="11907">MPRKPKFDPAIHDDNPAWTAEDFAKARPASELPADVLAQFRNTKVGRPRSDNPKVPVKLRLDGVVLDALRATGPGWQTRINDLLKSRISRGKVKFDTPEPVKRKRA</sequence>
<organism evidence="1 2">
    <name type="scientific">Rhodopseudomonas palustris</name>
    <dbReference type="NCBI Taxonomy" id="1076"/>
    <lineage>
        <taxon>Bacteria</taxon>
        <taxon>Pseudomonadati</taxon>
        <taxon>Pseudomonadota</taxon>
        <taxon>Alphaproteobacteria</taxon>
        <taxon>Hyphomicrobiales</taxon>
        <taxon>Nitrobacteraceae</taxon>
        <taxon>Rhodopseudomonas</taxon>
    </lineage>
</organism>
<dbReference type="AlphaFoldDB" id="A0A933RV82"/>
<proteinExistence type="predicted"/>
<evidence type="ECO:0000313" key="2">
    <source>
        <dbReference type="Proteomes" id="UP000782519"/>
    </source>
</evidence>
<reference evidence="1" key="1">
    <citation type="submission" date="2020-07" db="EMBL/GenBank/DDBJ databases">
        <title>Huge and variable diversity of episymbiotic CPR bacteria and DPANN archaea in groundwater ecosystems.</title>
        <authorList>
            <person name="He C.Y."/>
            <person name="Keren R."/>
            <person name="Whittaker M."/>
            <person name="Farag I.F."/>
            <person name="Doudna J."/>
            <person name="Cate J.H.D."/>
            <person name="Banfield J.F."/>
        </authorList>
    </citation>
    <scope>NUCLEOTIDE SEQUENCE</scope>
    <source>
        <strain evidence="1">NC_groundwater_1818_Pr3_B-0.1um_66_35</strain>
    </source>
</reference>
<comment type="caution">
    <text evidence="1">The sequence shown here is derived from an EMBL/GenBank/DDBJ whole genome shotgun (WGS) entry which is preliminary data.</text>
</comment>
<evidence type="ECO:0000313" key="1">
    <source>
        <dbReference type="EMBL" id="MBI5128850.1"/>
    </source>
</evidence>
<protein>
    <submittedName>
        <fullName evidence="1">BrnA antitoxin family protein</fullName>
    </submittedName>
</protein>
<dbReference type="Pfam" id="PF14384">
    <property type="entry name" value="BrnA_antitoxin"/>
    <property type="match status" value="1"/>
</dbReference>
<dbReference type="EMBL" id="JACRJB010000014">
    <property type="protein sequence ID" value="MBI5128850.1"/>
    <property type="molecule type" value="Genomic_DNA"/>
</dbReference>
<accession>A0A933RV82</accession>
<name>A0A933RV82_RHOPL</name>
<dbReference type="Proteomes" id="UP000782519">
    <property type="component" value="Unassembled WGS sequence"/>
</dbReference>